<protein>
    <recommendedName>
        <fullName evidence="1">GIY-YIG domain-containing protein</fullName>
    </recommendedName>
</protein>
<organism evidence="2 3">
    <name type="scientific">Pseudodesulfovibrio cashew</name>
    <dbReference type="NCBI Taxonomy" id="2678688"/>
    <lineage>
        <taxon>Bacteria</taxon>
        <taxon>Pseudomonadati</taxon>
        <taxon>Thermodesulfobacteriota</taxon>
        <taxon>Desulfovibrionia</taxon>
        <taxon>Desulfovibrionales</taxon>
        <taxon>Desulfovibrionaceae</taxon>
    </lineage>
</organism>
<keyword evidence="3" id="KW-1185">Reference proteome</keyword>
<dbReference type="InterPro" id="IPR000305">
    <property type="entry name" value="GIY-YIG_endonuc"/>
</dbReference>
<feature type="domain" description="GIY-YIG" evidence="1">
    <location>
        <begin position="106"/>
        <end position="197"/>
    </location>
</feature>
<gene>
    <name evidence="2" type="ORF">GM415_12505</name>
</gene>
<dbReference type="PROSITE" id="PS50164">
    <property type="entry name" value="GIY_YIG"/>
    <property type="match status" value="1"/>
</dbReference>
<dbReference type="KEGG" id="psel:GM415_12505"/>
<dbReference type="Gene3D" id="3.40.1440.40">
    <property type="match status" value="1"/>
</dbReference>
<reference evidence="2 3" key="1">
    <citation type="submission" date="2019-11" db="EMBL/GenBank/DDBJ databases">
        <authorList>
            <person name="Zheng R.K."/>
            <person name="Sun C.M."/>
        </authorList>
    </citation>
    <scope>NUCLEOTIDE SEQUENCE [LARGE SCALE GENOMIC DNA]</scope>
    <source>
        <strain evidence="2 3">SRB007</strain>
    </source>
</reference>
<dbReference type="RefSeq" id="WP_158948674.1">
    <property type="nucleotide sequence ID" value="NZ_CP046400.1"/>
</dbReference>
<evidence type="ECO:0000313" key="2">
    <source>
        <dbReference type="EMBL" id="QGY40916.1"/>
    </source>
</evidence>
<sequence length="199" mass="23087">MSNKKRQIDNLIFSGIPLKFSKEIFSDVFSRKNNSTLGKTLQAKRYKKIAELENFSNLSQEELNAPLGEFLMNLKNDGDNSYTLFLNDYGDLEYTSFAIVDKEFHNKKGVYAYFVGDEVKYIGRCTDNMRTRVNNGYGRIAPKNCYKDGQSTNCRINNLVRLATSNVTLWLHEMEDREIICQKEQELIELLSPPWNIKK</sequence>
<evidence type="ECO:0000313" key="3">
    <source>
        <dbReference type="Proteomes" id="UP000428328"/>
    </source>
</evidence>
<accession>A0A6I6JDK9</accession>
<evidence type="ECO:0000259" key="1">
    <source>
        <dbReference type="PROSITE" id="PS50164"/>
    </source>
</evidence>
<dbReference type="Proteomes" id="UP000428328">
    <property type="component" value="Chromosome"/>
</dbReference>
<proteinExistence type="predicted"/>
<name>A0A6I6JDK9_9BACT</name>
<dbReference type="InterPro" id="IPR053748">
    <property type="entry name" value="Host_DNA_Degrad_Endo"/>
</dbReference>
<dbReference type="EMBL" id="CP046400">
    <property type="protein sequence ID" value="QGY40916.1"/>
    <property type="molecule type" value="Genomic_DNA"/>
</dbReference>
<dbReference type="AlphaFoldDB" id="A0A6I6JDK9"/>